<organism evidence="12 13">
    <name type="scientific">Nocardioides pini</name>
    <dbReference type="NCBI Taxonomy" id="2975053"/>
    <lineage>
        <taxon>Bacteria</taxon>
        <taxon>Bacillati</taxon>
        <taxon>Actinomycetota</taxon>
        <taxon>Actinomycetes</taxon>
        <taxon>Propionibacteriales</taxon>
        <taxon>Nocardioidaceae</taxon>
        <taxon>Nocardioides</taxon>
    </lineage>
</organism>
<dbReference type="Gene3D" id="3.30.565.10">
    <property type="entry name" value="Histidine kinase-like ATPase, C-terminal domain"/>
    <property type="match status" value="1"/>
</dbReference>
<dbReference type="GO" id="GO:0016301">
    <property type="term" value="F:kinase activity"/>
    <property type="evidence" value="ECO:0007669"/>
    <property type="project" value="UniProtKB-KW"/>
</dbReference>
<gene>
    <name evidence="12" type="ORF">NYO98_17020</name>
</gene>
<dbReference type="Pfam" id="PF02518">
    <property type="entry name" value="HATPase_c"/>
    <property type="match status" value="1"/>
</dbReference>
<evidence type="ECO:0000256" key="7">
    <source>
        <dbReference type="ARBA" id="ARBA00022777"/>
    </source>
</evidence>
<dbReference type="InterPro" id="IPR005467">
    <property type="entry name" value="His_kinase_dom"/>
</dbReference>
<evidence type="ECO:0000256" key="9">
    <source>
        <dbReference type="ARBA" id="ARBA00023012"/>
    </source>
</evidence>
<evidence type="ECO:0000313" key="13">
    <source>
        <dbReference type="Proteomes" id="UP001074726"/>
    </source>
</evidence>
<dbReference type="InterPro" id="IPR003661">
    <property type="entry name" value="HisK_dim/P_dom"/>
</dbReference>
<evidence type="ECO:0000259" key="11">
    <source>
        <dbReference type="PROSITE" id="PS50109"/>
    </source>
</evidence>
<comment type="subcellular location">
    <subcellularLocation>
        <location evidence="2">Cell membrane</location>
    </subcellularLocation>
</comment>
<keyword evidence="4" id="KW-0597">Phosphoprotein</keyword>
<dbReference type="PANTHER" id="PTHR42878">
    <property type="entry name" value="TWO-COMPONENT HISTIDINE KINASE"/>
    <property type="match status" value="1"/>
</dbReference>
<sequence length="589" mass="63605">MDDDGLWVRPRGRAWGNEAQRAVLHAIAEDLAKRTHHKVVAIEALRPDGYLEFVAIAGDDAARDKMLGQASPLELDHIHQLGVEMAGWRHIPSERLDEQTRAWLDEFGHRPDVPASGLPNGWDPDDQMVRLLHNEDGELRGLLYLDEPLSGLRPTTESVAAVNAEAGVLFDAVISIVERELYGEQVRMVAQARRAIESVRPGLGVQELLSELSTAMVEAMDVATVDVIAVGSEVAGIEEDQPLVTELMRAQWERRGHVVVERQRTWSMQEESIATPPSLTRLLDTHDLGSGLLVPIGAGEEYLGTLSMGRAPDAPRWNASEINAATTVASDLARLLLEARLVERERTLHAELRAVSDYRRDMVLTLAHELRNPVSVLFSHLELLGLETHSEESTHSLEALDRAARRIEDMVADLMTLASVSDPDGAAATGEVDLSALVQETSDFLAPTASRAGVEMTTVVADGLVVTGDPAGLQRMVSNLLANGVKYTPEGGRVAMGVEQGSVDGVAGVLITCTDTGIGIAADEVDKVFAPFFRSSSPEARKRPGTGLGLAIIERVVTGHDGTVEVESVLGEGTTFTVWLPVGGTRAPR</sequence>
<keyword evidence="5" id="KW-0808">Transferase</keyword>
<evidence type="ECO:0000313" key="12">
    <source>
        <dbReference type="EMBL" id="MCY4727988.1"/>
    </source>
</evidence>
<dbReference type="Pfam" id="PF00512">
    <property type="entry name" value="HisKA"/>
    <property type="match status" value="1"/>
</dbReference>
<evidence type="ECO:0000256" key="5">
    <source>
        <dbReference type="ARBA" id="ARBA00022679"/>
    </source>
</evidence>
<evidence type="ECO:0000256" key="8">
    <source>
        <dbReference type="ARBA" id="ARBA00022840"/>
    </source>
</evidence>
<accession>A0ABT4CG91</accession>
<keyword evidence="8" id="KW-0067">ATP-binding</keyword>
<dbReference type="RefSeq" id="WP_268112940.1">
    <property type="nucleotide sequence ID" value="NZ_JAPPUX010000005.1"/>
</dbReference>
<dbReference type="EC" id="2.7.13.3" evidence="3"/>
<dbReference type="PRINTS" id="PR00344">
    <property type="entry name" value="BCTRLSENSOR"/>
</dbReference>
<evidence type="ECO:0000256" key="3">
    <source>
        <dbReference type="ARBA" id="ARBA00012438"/>
    </source>
</evidence>
<evidence type="ECO:0000256" key="1">
    <source>
        <dbReference type="ARBA" id="ARBA00000085"/>
    </source>
</evidence>
<dbReference type="Gene3D" id="3.30.450.40">
    <property type="match status" value="1"/>
</dbReference>
<dbReference type="InterPro" id="IPR050351">
    <property type="entry name" value="BphY/WalK/GraS-like"/>
</dbReference>
<dbReference type="Gene3D" id="1.10.287.130">
    <property type="match status" value="1"/>
</dbReference>
<proteinExistence type="predicted"/>
<dbReference type="Proteomes" id="UP001074726">
    <property type="component" value="Unassembled WGS sequence"/>
</dbReference>
<dbReference type="InterPro" id="IPR004358">
    <property type="entry name" value="Sig_transdc_His_kin-like_C"/>
</dbReference>
<feature type="domain" description="Histidine kinase" evidence="11">
    <location>
        <begin position="365"/>
        <end position="584"/>
    </location>
</feature>
<keyword evidence="13" id="KW-1185">Reference proteome</keyword>
<dbReference type="CDD" id="cd00082">
    <property type="entry name" value="HisKA"/>
    <property type="match status" value="1"/>
</dbReference>
<protein>
    <recommendedName>
        <fullName evidence="10">Sensor-like histidine kinase SenX3</fullName>
        <ecNumber evidence="3">2.7.13.3</ecNumber>
    </recommendedName>
</protein>
<keyword evidence="9" id="KW-0902">Two-component regulatory system</keyword>
<dbReference type="SUPFAM" id="SSF55874">
    <property type="entry name" value="ATPase domain of HSP90 chaperone/DNA topoisomerase II/histidine kinase"/>
    <property type="match status" value="1"/>
</dbReference>
<evidence type="ECO:0000256" key="2">
    <source>
        <dbReference type="ARBA" id="ARBA00004236"/>
    </source>
</evidence>
<dbReference type="SUPFAM" id="SSF47384">
    <property type="entry name" value="Homodimeric domain of signal transducing histidine kinase"/>
    <property type="match status" value="1"/>
</dbReference>
<dbReference type="InterPro" id="IPR029016">
    <property type="entry name" value="GAF-like_dom_sf"/>
</dbReference>
<comment type="caution">
    <text evidence="12">The sequence shown here is derived from an EMBL/GenBank/DDBJ whole genome shotgun (WGS) entry which is preliminary data.</text>
</comment>
<reference evidence="12" key="1">
    <citation type="submission" date="2022-08" db="EMBL/GenBank/DDBJ databases">
        <title>Genome sequencing of Nocardioides sp. STR2.</title>
        <authorList>
            <person name="So Y."/>
        </authorList>
    </citation>
    <scope>NUCLEOTIDE SEQUENCE</scope>
    <source>
        <strain evidence="12">STR2</strain>
    </source>
</reference>
<name>A0ABT4CG91_9ACTN</name>
<dbReference type="InterPro" id="IPR036890">
    <property type="entry name" value="HATPase_C_sf"/>
</dbReference>
<dbReference type="SMART" id="SM00387">
    <property type="entry name" value="HATPase_c"/>
    <property type="match status" value="1"/>
</dbReference>
<dbReference type="InterPro" id="IPR003594">
    <property type="entry name" value="HATPase_dom"/>
</dbReference>
<evidence type="ECO:0000256" key="4">
    <source>
        <dbReference type="ARBA" id="ARBA00022553"/>
    </source>
</evidence>
<dbReference type="SMART" id="SM00388">
    <property type="entry name" value="HisKA"/>
    <property type="match status" value="1"/>
</dbReference>
<keyword evidence="7 12" id="KW-0418">Kinase</keyword>
<dbReference type="EMBL" id="JAPPUX010000005">
    <property type="protein sequence ID" value="MCY4727988.1"/>
    <property type="molecule type" value="Genomic_DNA"/>
</dbReference>
<dbReference type="PANTHER" id="PTHR42878:SF7">
    <property type="entry name" value="SENSOR HISTIDINE KINASE GLRK"/>
    <property type="match status" value="1"/>
</dbReference>
<evidence type="ECO:0000256" key="10">
    <source>
        <dbReference type="ARBA" id="ARBA00039401"/>
    </source>
</evidence>
<dbReference type="InterPro" id="IPR036097">
    <property type="entry name" value="HisK_dim/P_sf"/>
</dbReference>
<dbReference type="PROSITE" id="PS50109">
    <property type="entry name" value="HIS_KIN"/>
    <property type="match status" value="1"/>
</dbReference>
<keyword evidence="6" id="KW-0547">Nucleotide-binding</keyword>
<comment type="catalytic activity">
    <reaction evidence="1">
        <text>ATP + protein L-histidine = ADP + protein N-phospho-L-histidine.</text>
        <dbReference type="EC" id="2.7.13.3"/>
    </reaction>
</comment>
<evidence type="ECO:0000256" key="6">
    <source>
        <dbReference type="ARBA" id="ARBA00022741"/>
    </source>
</evidence>
<dbReference type="SUPFAM" id="SSF55781">
    <property type="entry name" value="GAF domain-like"/>
    <property type="match status" value="1"/>
</dbReference>